<evidence type="ECO:0000259" key="6">
    <source>
        <dbReference type="Pfam" id="PF00171"/>
    </source>
</evidence>
<reference evidence="7 8" key="1">
    <citation type="submission" date="2019-06" db="EMBL/GenBank/DDBJ databases">
        <title>Amycolatopsis alkalitolerans sp. nov., isolated from Gastrodia elata Blume.</title>
        <authorList>
            <person name="Narsing Rao M.P."/>
            <person name="Li W.J."/>
        </authorList>
    </citation>
    <scope>NUCLEOTIDE SEQUENCE [LARGE SCALE GENOMIC DNA]</scope>
    <source>
        <strain evidence="7 8">SYSUP0005</strain>
    </source>
</reference>
<name>A0A5C4LUL7_9PSEU</name>
<feature type="compositionally biased region" description="Basic residues" evidence="5">
    <location>
        <begin position="29"/>
        <end position="46"/>
    </location>
</feature>
<feature type="compositionally biased region" description="Basic residues" evidence="5">
    <location>
        <begin position="145"/>
        <end position="160"/>
    </location>
</feature>
<dbReference type="GO" id="GO:0016620">
    <property type="term" value="F:oxidoreductase activity, acting on the aldehyde or oxo group of donors, NAD or NADP as acceptor"/>
    <property type="evidence" value="ECO:0007669"/>
    <property type="project" value="InterPro"/>
</dbReference>
<comment type="similarity">
    <text evidence="1 4">Belongs to the aldehyde dehydrogenase family.</text>
</comment>
<dbReference type="OrthoDB" id="6882680at2"/>
<dbReference type="PANTHER" id="PTHR11699">
    <property type="entry name" value="ALDEHYDE DEHYDROGENASE-RELATED"/>
    <property type="match status" value="1"/>
</dbReference>
<dbReference type="InterPro" id="IPR016160">
    <property type="entry name" value="Ald_DH_CS_CYS"/>
</dbReference>
<evidence type="ECO:0000256" key="1">
    <source>
        <dbReference type="ARBA" id="ARBA00009986"/>
    </source>
</evidence>
<feature type="compositionally biased region" description="Basic and acidic residues" evidence="5">
    <location>
        <begin position="131"/>
        <end position="144"/>
    </location>
</feature>
<proteinExistence type="inferred from homology"/>
<feature type="active site" evidence="3">
    <location>
        <position position="714"/>
    </location>
</feature>
<dbReference type="FunFam" id="3.40.605.10:FF:000007">
    <property type="entry name" value="NAD/NADP-dependent betaine aldehyde dehydrogenase"/>
    <property type="match status" value="1"/>
</dbReference>
<feature type="region of interest" description="Disordered" evidence="5">
    <location>
        <begin position="80"/>
        <end position="99"/>
    </location>
</feature>
<evidence type="ECO:0000256" key="4">
    <source>
        <dbReference type="RuleBase" id="RU003345"/>
    </source>
</evidence>
<dbReference type="InterPro" id="IPR016162">
    <property type="entry name" value="Ald_DH_N"/>
</dbReference>
<feature type="region of interest" description="Disordered" evidence="5">
    <location>
        <begin position="1"/>
        <end position="59"/>
    </location>
</feature>
<gene>
    <name evidence="7" type="ORF">FG385_27250</name>
</gene>
<protein>
    <submittedName>
        <fullName evidence="7">Aldehyde dehydrogenase</fullName>
    </submittedName>
</protein>
<dbReference type="Pfam" id="PF00171">
    <property type="entry name" value="Aldedh"/>
    <property type="match status" value="1"/>
</dbReference>
<evidence type="ECO:0000313" key="7">
    <source>
        <dbReference type="EMBL" id="TNC21843.1"/>
    </source>
</evidence>
<sequence>MPAWAAAGSPPRWRQRSKHTRRDTDGYRHLRQHQRRLGGAHRHGPAAHRAAGPVEAAPGGLGVRRAARVRLLQHPVYDRDAHRHVGHRQDGPLRAADARRRADRVGLRLRGQAPPALQPVAHRLRRHLPLPRRDLHAARRDPPRCRARRVRRREGRRRAAGARARQGAGRRRLHRTAGAPRAAGRGHRRPGRAAGLPRSTAGEDPRRDLAADPRVRSGRLRLRGALPGAQTGDEGERDRRAGLETAVRQRFRVRLRDQRDLRRAVQPASAPVLRPHDAPRRPGVLRHRAHLSGLPDLLLPHLRRGQRLPRDARRLPARAGDHGRLARGGEARGDDRGHRVALAEGAGVRFRQRGSGVRAPVRPRGRDLGVGEADLLAADLAGQPRGDRGRQRVRARDVLAGEGRLVGGADRGGARRHRRRLRGDHPVPGRGAAGRRAALLRRHRPAAGGPGVPVASEHRRRTERGVKRYQLHIGGQWCEAAGGARFDTANPFTGQAWASVPDAGAEDVDRAVAAATSAMDGEWGRATGFERARLMRRLAGILERDAADLAVLESTDNGKLIRETSGQTAALPEWLRYFAGVADKLQGEVIPAQNPDFFIYTRHEPVGVVGAIVPWNSPLSLLMWKFAPLLAAGCALVVKPSEYTPVTALALAERVAEAGFPPGVLNVVTGRSAGLGRALVAHPGVAQVAFTGSPEVGVKVAQGAAAHLARTTLELGGKSAQVVFPDADLDAAVNGVIAGIFAASGQTCVAGSRLVVHEDVHEELTDRLVARAREIKLGDPLDAASEMGPMANENQWKTVAGFVERALADGARIAYGGAGDPVLGGLFYQPTIVTGVRADMEIAQEEIFGPVLSVLRFTGEDEAVTIANSTRFGLGAGVWTTDVRRAHRVAHRLRAGNVWINAYRMVAPNVPFGGSGHSGWGRESGVDAVREYTSTKAVWVDLAGNTRDPFRLG</sequence>
<dbReference type="InterPro" id="IPR016161">
    <property type="entry name" value="Ald_DH/histidinol_DH"/>
</dbReference>
<keyword evidence="8" id="KW-1185">Reference proteome</keyword>
<dbReference type="Gene3D" id="3.40.605.10">
    <property type="entry name" value="Aldehyde Dehydrogenase, Chain A, domain 1"/>
    <property type="match status" value="1"/>
</dbReference>
<dbReference type="SUPFAM" id="SSF53720">
    <property type="entry name" value="ALDH-like"/>
    <property type="match status" value="1"/>
</dbReference>
<dbReference type="FunFam" id="3.40.309.10:FF:000012">
    <property type="entry name" value="Betaine aldehyde dehydrogenase"/>
    <property type="match status" value="1"/>
</dbReference>
<organism evidence="7 8">
    <name type="scientific">Amycolatopsis alkalitolerans</name>
    <dbReference type="NCBI Taxonomy" id="2547244"/>
    <lineage>
        <taxon>Bacteria</taxon>
        <taxon>Bacillati</taxon>
        <taxon>Actinomycetota</taxon>
        <taxon>Actinomycetes</taxon>
        <taxon>Pseudonocardiales</taxon>
        <taxon>Pseudonocardiaceae</taxon>
        <taxon>Amycolatopsis</taxon>
    </lineage>
</organism>
<dbReference type="Proteomes" id="UP000305546">
    <property type="component" value="Unassembled WGS sequence"/>
</dbReference>
<dbReference type="InterPro" id="IPR029510">
    <property type="entry name" value="Ald_DH_CS_GLU"/>
</dbReference>
<dbReference type="EMBL" id="VDFW01000031">
    <property type="protein sequence ID" value="TNC21843.1"/>
    <property type="molecule type" value="Genomic_DNA"/>
</dbReference>
<feature type="compositionally biased region" description="Low complexity" evidence="5">
    <location>
        <begin position="47"/>
        <end position="58"/>
    </location>
</feature>
<dbReference type="PROSITE" id="PS00070">
    <property type="entry name" value="ALDEHYDE_DEHYDR_CYS"/>
    <property type="match status" value="1"/>
</dbReference>
<evidence type="ECO:0000256" key="3">
    <source>
        <dbReference type="PROSITE-ProRule" id="PRU10007"/>
    </source>
</evidence>
<dbReference type="InterPro" id="IPR016163">
    <property type="entry name" value="Ald_DH_C"/>
</dbReference>
<feature type="region of interest" description="Disordered" evidence="5">
    <location>
        <begin position="131"/>
        <end position="243"/>
    </location>
</feature>
<dbReference type="Gene3D" id="3.40.309.10">
    <property type="entry name" value="Aldehyde Dehydrogenase, Chain A, domain 2"/>
    <property type="match status" value="1"/>
</dbReference>
<keyword evidence="2 4" id="KW-0560">Oxidoreductase</keyword>
<evidence type="ECO:0000256" key="5">
    <source>
        <dbReference type="SAM" id="MobiDB-lite"/>
    </source>
</evidence>
<evidence type="ECO:0000256" key="2">
    <source>
        <dbReference type="ARBA" id="ARBA00023002"/>
    </source>
</evidence>
<dbReference type="CDD" id="cd07114">
    <property type="entry name" value="ALDH_DhaS"/>
    <property type="match status" value="1"/>
</dbReference>
<comment type="caution">
    <text evidence="7">The sequence shown here is derived from an EMBL/GenBank/DDBJ whole genome shotgun (WGS) entry which is preliminary data.</text>
</comment>
<dbReference type="InterPro" id="IPR015590">
    <property type="entry name" value="Aldehyde_DH_dom"/>
</dbReference>
<dbReference type="PROSITE" id="PS00687">
    <property type="entry name" value="ALDEHYDE_DEHYDR_GLU"/>
    <property type="match status" value="1"/>
</dbReference>
<dbReference type="AlphaFoldDB" id="A0A5C4LUL7"/>
<feature type="compositionally biased region" description="Basic and acidic residues" evidence="5">
    <location>
        <begin position="201"/>
        <end position="215"/>
    </location>
</feature>
<accession>A0A5C4LUL7</accession>
<evidence type="ECO:0000313" key="8">
    <source>
        <dbReference type="Proteomes" id="UP000305546"/>
    </source>
</evidence>
<feature type="domain" description="Aldehyde dehydrogenase" evidence="6">
    <location>
        <begin position="477"/>
        <end position="938"/>
    </location>
</feature>
<feature type="region of interest" description="Disordered" evidence="5">
    <location>
        <begin position="406"/>
        <end position="432"/>
    </location>
</feature>